<evidence type="ECO:0000313" key="3">
    <source>
        <dbReference type="Proteomes" id="UP000331127"/>
    </source>
</evidence>
<dbReference type="AlphaFoldDB" id="A0A5M3WNY2"/>
<dbReference type="GO" id="GO:0004803">
    <property type="term" value="F:transposase activity"/>
    <property type="evidence" value="ECO:0007669"/>
    <property type="project" value="InterPro"/>
</dbReference>
<accession>A0A5M3WNY2</accession>
<feature type="domain" description="Transposase IS116/IS110/IS902 C-terminal" evidence="1">
    <location>
        <begin position="81"/>
        <end position="167"/>
    </location>
</feature>
<gene>
    <name evidence="2" type="ORF">Amac_046220</name>
</gene>
<protein>
    <recommendedName>
        <fullName evidence="1">Transposase IS116/IS110/IS902 C-terminal domain-containing protein</fullName>
    </recommendedName>
</protein>
<dbReference type="GO" id="GO:0006313">
    <property type="term" value="P:DNA transposition"/>
    <property type="evidence" value="ECO:0007669"/>
    <property type="project" value="InterPro"/>
</dbReference>
<dbReference type="GO" id="GO:0003677">
    <property type="term" value="F:DNA binding"/>
    <property type="evidence" value="ECO:0007669"/>
    <property type="project" value="InterPro"/>
</dbReference>
<sequence>MIEALIDGERRGSVPADLAIGRMRTAGKLADLSQALVGRFTDHHALLCRMHLDRIALFDAAVAGIEQKFQAKVVGYRRELDLLRSIPGFGDAVAHAWLAEIGPAPQEYFDSHDKLASWASLCPGNQMSAGKREHGRTGDAGTYIKPMLVQAAWAAVKSPGRLQARYQRLVRHFGGSKHPAAKKNAVIAIAHTLLKIAYKVLASGAPYEDLGADFYTRRESPEQRQAYLMRQLEKLNPGCTITIASAEDV</sequence>
<evidence type="ECO:0000259" key="1">
    <source>
        <dbReference type="Pfam" id="PF02371"/>
    </source>
</evidence>
<keyword evidence="3" id="KW-1185">Reference proteome</keyword>
<dbReference type="InterPro" id="IPR003346">
    <property type="entry name" value="Transposase_20"/>
</dbReference>
<dbReference type="InterPro" id="IPR047650">
    <property type="entry name" value="Transpos_IS110"/>
</dbReference>
<dbReference type="PANTHER" id="PTHR33055">
    <property type="entry name" value="TRANSPOSASE FOR INSERTION SEQUENCE ELEMENT IS1111A"/>
    <property type="match status" value="1"/>
</dbReference>
<comment type="caution">
    <text evidence="2">The sequence shown here is derived from an EMBL/GenBank/DDBJ whole genome shotgun (WGS) entry which is preliminary data.</text>
</comment>
<dbReference type="Pfam" id="PF02371">
    <property type="entry name" value="Transposase_20"/>
    <property type="match status" value="1"/>
</dbReference>
<dbReference type="EMBL" id="BLAE01000026">
    <property type="protein sequence ID" value="GES11025.1"/>
    <property type="molecule type" value="Genomic_DNA"/>
</dbReference>
<evidence type="ECO:0000313" key="2">
    <source>
        <dbReference type="EMBL" id="GES11025.1"/>
    </source>
</evidence>
<dbReference type="PANTHER" id="PTHR33055:SF15">
    <property type="entry name" value="TRANSPOSASE-RELATED"/>
    <property type="match status" value="1"/>
</dbReference>
<reference evidence="2 3" key="1">
    <citation type="submission" date="2019-10" db="EMBL/GenBank/DDBJ databases">
        <title>Whole genome shotgun sequence of Acrocarpospora macrocephala NBRC 16266.</title>
        <authorList>
            <person name="Ichikawa N."/>
            <person name="Kimura A."/>
            <person name="Kitahashi Y."/>
            <person name="Komaki H."/>
            <person name="Oguchi A."/>
        </authorList>
    </citation>
    <scope>NUCLEOTIDE SEQUENCE [LARGE SCALE GENOMIC DNA]</scope>
    <source>
        <strain evidence="2 3">NBRC 16266</strain>
    </source>
</reference>
<organism evidence="2 3">
    <name type="scientific">Acrocarpospora macrocephala</name>
    <dbReference type="NCBI Taxonomy" id="150177"/>
    <lineage>
        <taxon>Bacteria</taxon>
        <taxon>Bacillati</taxon>
        <taxon>Actinomycetota</taxon>
        <taxon>Actinomycetes</taxon>
        <taxon>Streptosporangiales</taxon>
        <taxon>Streptosporangiaceae</taxon>
        <taxon>Acrocarpospora</taxon>
    </lineage>
</organism>
<dbReference type="RefSeq" id="WP_155356418.1">
    <property type="nucleotide sequence ID" value="NZ_BAAAHL010000036.1"/>
</dbReference>
<name>A0A5M3WNY2_9ACTN</name>
<dbReference type="Proteomes" id="UP000331127">
    <property type="component" value="Unassembled WGS sequence"/>
</dbReference>
<proteinExistence type="predicted"/>
<dbReference type="OrthoDB" id="9815354at2"/>